<dbReference type="SUPFAM" id="SSF51556">
    <property type="entry name" value="Metallo-dependent hydrolases"/>
    <property type="match status" value="1"/>
</dbReference>
<dbReference type="PANTHER" id="PTHR22642:SF2">
    <property type="entry name" value="PROTEIN LONG AFTER FAR-RED 3"/>
    <property type="match status" value="1"/>
</dbReference>
<dbReference type="Proteomes" id="UP000233524">
    <property type="component" value="Unassembled WGS sequence"/>
</dbReference>
<evidence type="ECO:0000259" key="2">
    <source>
        <dbReference type="Pfam" id="PF07969"/>
    </source>
</evidence>
<gene>
    <name evidence="3" type="ORF">jhhlp_006139</name>
</gene>
<keyword evidence="1" id="KW-0472">Membrane</keyword>
<comment type="caution">
    <text evidence="3">The sequence shown here is derived from an EMBL/GenBank/DDBJ whole genome shotgun (WGS) entry which is preliminary data.</text>
</comment>
<dbReference type="Pfam" id="PF07969">
    <property type="entry name" value="Amidohydro_3"/>
    <property type="match status" value="1"/>
</dbReference>
<dbReference type="InterPro" id="IPR033932">
    <property type="entry name" value="YtcJ-like"/>
</dbReference>
<keyword evidence="4" id="KW-1185">Reference proteome</keyword>
<dbReference type="SUPFAM" id="SSF51338">
    <property type="entry name" value="Composite domain of metallo-dependent hydrolases"/>
    <property type="match status" value="1"/>
</dbReference>
<dbReference type="VEuPathDB" id="FungiDB:jhhlp_006139"/>
<evidence type="ECO:0000256" key="1">
    <source>
        <dbReference type="SAM" id="Phobius"/>
    </source>
</evidence>
<dbReference type="Gene3D" id="2.30.40.10">
    <property type="entry name" value="Urease, subunit C, domain 1"/>
    <property type="match status" value="1"/>
</dbReference>
<accession>A0A2N3N530</accession>
<protein>
    <recommendedName>
        <fullName evidence="2">Amidohydrolase 3 domain-containing protein</fullName>
    </recommendedName>
</protein>
<dbReference type="OrthoDB" id="3501663at2759"/>
<feature type="domain" description="Amidohydrolase 3" evidence="2">
    <location>
        <begin position="127"/>
        <end position="611"/>
    </location>
</feature>
<dbReference type="InParanoid" id="A0A2N3N530"/>
<dbReference type="EMBL" id="NLAX01000701">
    <property type="protein sequence ID" value="PKS07535.1"/>
    <property type="molecule type" value="Genomic_DNA"/>
</dbReference>
<name>A0A2N3N530_9PEZI</name>
<dbReference type="GO" id="GO:0016810">
    <property type="term" value="F:hydrolase activity, acting on carbon-nitrogen (but not peptide) bonds"/>
    <property type="evidence" value="ECO:0007669"/>
    <property type="project" value="InterPro"/>
</dbReference>
<feature type="transmembrane region" description="Helical" evidence="1">
    <location>
        <begin position="46"/>
        <end position="67"/>
    </location>
</feature>
<evidence type="ECO:0000313" key="4">
    <source>
        <dbReference type="Proteomes" id="UP000233524"/>
    </source>
</evidence>
<sequence>MDYSKATFDILHMINISSEELAPLFCKSRVAPPPHRPNREMAHSHLYTWFFTILIGAAAVVLGLITLQKPLLPLTGDEVVYCYEAIRTHDDALPSASCFGVLDGKFSSVVPGGADAETSPTIERREGYVIPGLWDGHGHLKQYGEFLHSVDLFGTKSFEEVRQKLETYLHANPGAGSRNEWVRGVGWDQMALGRMPTADDLQGSPSLNGLYIMFDRVDVHCTWVSRAVLNLLPNDIEDIPGGEIIREPGMGVFCDNAMDLVYALFPEPSRATKKNFIRTAMRNLNKLGLVGMHNAGEFPDTLEIFEEMADEEDWTVRVYSMAECPERNTFCPDRITKVDRPDGRFTVRSVKLFADGALGSWGSAMIEPYSDRPDTSGSLLVNRSTLINVARSWASEGFQVNIHAIGDLANRYAVDALEESLRVACSEAVGLAECQARSRFRIEHSQIIHPDDQARIREIGIIPSIQPTHATSDMKYAEDRLGPERTATEAYRMQSLLDSRPILGSDFPVEPADPFQGIFSAITRRNPHTGHGVGGSPDGWYMTEALTLDQALHGFTTHVAYGAFMEGMAGLIKTGAFADWVVLDKPIDETDADEFRNFKVRETWVGGKLVYRREDLVP</sequence>
<dbReference type="Gene3D" id="3.10.310.70">
    <property type="match status" value="1"/>
</dbReference>
<dbReference type="InterPro" id="IPR011059">
    <property type="entry name" value="Metal-dep_hydrolase_composite"/>
</dbReference>
<dbReference type="PANTHER" id="PTHR22642">
    <property type="entry name" value="IMIDAZOLONEPROPIONASE"/>
    <property type="match status" value="1"/>
</dbReference>
<proteinExistence type="predicted"/>
<dbReference type="CDD" id="cd01300">
    <property type="entry name" value="YtcJ_like"/>
    <property type="match status" value="1"/>
</dbReference>
<keyword evidence="1" id="KW-0812">Transmembrane</keyword>
<keyword evidence="1" id="KW-1133">Transmembrane helix</keyword>
<dbReference type="STRING" id="41688.A0A2N3N530"/>
<dbReference type="Gene3D" id="3.20.20.140">
    <property type="entry name" value="Metal-dependent hydrolases"/>
    <property type="match status" value="1"/>
</dbReference>
<reference evidence="3 4" key="1">
    <citation type="journal article" date="2017" name="G3 (Bethesda)">
        <title>First Draft Genome Sequence of the Pathogenic Fungus Lomentospora prolificans (Formerly Scedosporium prolificans).</title>
        <authorList>
            <person name="Luo R."/>
            <person name="Zimin A."/>
            <person name="Workman R."/>
            <person name="Fan Y."/>
            <person name="Pertea G."/>
            <person name="Grossman N."/>
            <person name="Wear M.P."/>
            <person name="Jia B."/>
            <person name="Miller H."/>
            <person name="Casadevall A."/>
            <person name="Timp W."/>
            <person name="Zhang S.X."/>
            <person name="Salzberg S.L."/>
        </authorList>
    </citation>
    <scope>NUCLEOTIDE SEQUENCE [LARGE SCALE GENOMIC DNA]</scope>
    <source>
        <strain evidence="3 4">JHH-5317</strain>
    </source>
</reference>
<dbReference type="InterPro" id="IPR013108">
    <property type="entry name" value="Amidohydro_3"/>
</dbReference>
<evidence type="ECO:0000313" key="3">
    <source>
        <dbReference type="EMBL" id="PKS07535.1"/>
    </source>
</evidence>
<organism evidence="3 4">
    <name type="scientific">Lomentospora prolificans</name>
    <dbReference type="NCBI Taxonomy" id="41688"/>
    <lineage>
        <taxon>Eukaryota</taxon>
        <taxon>Fungi</taxon>
        <taxon>Dikarya</taxon>
        <taxon>Ascomycota</taxon>
        <taxon>Pezizomycotina</taxon>
        <taxon>Sordariomycetes</taxon>
        <taxon>Hypocreomycetidae</taxon>
        <taxon>Microascales</taxon>
        <taxon>Microascaceae</taxon>
        <taxon>Lomentospora</taxon>
    </lineage>
</organism>
<dbReference type="AlphaFoldDB" id="A0A2N3N530"/>
<dbReference type="InterPro" id="IPR032466">
    <property type="entry name" value="Metal_Hydrolase"/>
</dbReference>